<comment type="subunit">
    <text evidence="5">Part of the 50S ribosomal subunit; part of the 5S rRNA/L5/L18/L25 subcomplex. Contacts the 5S rRNA. Binds to the 5S rRNA independently of L5 and L18.</text>
</comment>
<dbReference type="EMBL" id="WHOA01000141">
    <property type="protein sequence ID" value="NOU73794.1"/>
    <property type="molecule type" value="Genomic_DNA"/>
</dbReference>
<feature type="domain" description="Large ribosomal subunit protein bL25 L25" evidence="6">
    <location>
        <begin position="28"/>
        <end position="104"/>
    </location>
</feature>
<organism evidence="8 9">
    <name type="scientific">Paenibacillus phytorum</name>
    <dbReference type="NCBI Taxonomy" id="2654977"/>
    <lineage>
        <taxon>Bacteria</taxon>
        <taxon>Bacillati</taxon>
        <taxon>Bacillota</taxon>
        <taxon>Bacilli</taxon>
        <taxon>Bacillales</taxon>
        <taxon>Paenibacillaceae</taxon>
        <taxon>Paenibacillus</taxon>
    </lineage>
</organism>
<dbReference type="InterPro" id="IPR020930">
    <property type="entry name" value="Ribosomal_uL5_bac-type"/>
</dbReference>
<evidence type="ECO:0000259" key="7">
    <source>
        <dbReference type="Pfam" id="PF14693"/>
    </source>
</evidence>
<reference evidence="8 9" key="1">
    <citation type="submission" date="2019-10" db="EMBL/GenBank/DDBJ databases">
        <title>Description of Paenibacillus terrestris sp. nov.</title>
        <authorList>
            <person name="Carlier A."/>
            <person name="Qi S."/>
        </authorList>
    </citation>
    <scope>NUCLEOTIDE SEQUENCE [LARGE SCALE GENOMIC DNA]</scope>
    <source>
        <strain evidence="8 9">LMG 31458</strain>
    </source>
</reference>
<dbReference type="GO" id="GO:0005840">
    <property type="term" value="C:ribosome"/>
    <property type="evidence" value="ECO:0007669"/>
    <property type="project" value="UniProtKB-KW"/>
</dbReference>
<proteinExistence type="inferred from homology"/>
<dbReference type="InterPro" id="IPR037121">
    <property type="entry name" value="Ribosomal_bL25_C"/>
</dbReference>
<name>A0ABX1XZY1_9BACL</name>
<sequence>MSTRAESRSTNTTEVQHMSTTILLSERSGPVKKLRAGGHIPAVVYSSRMDSEHVTVPEKEIRASLKRNPRAILNVTLPSKTKHPVIVHQVQKDCLTGQLLHIDFLQINMKEQLDTSIAVHFTGEAKGTKEGGILQIETHEVMIRCMPNKLPEHLAVDISKLSIGEHITIADLKVPKHVEVLSDPETILVTILGMQKLDVAVEPAAEEAEEAVESKA</sequence>
<dbReference type="Gene3D" id="2.40.240.10">
    <property type="entry name" value="Ribosomal Protein L25, Chain P"/>
    <property type="match status" value="1"/>
</dbReference>
<keyword evidence="3 5" id="KW-0689">Ribosomal protein</keyword>
<dbReference type="HAMAP" id="MF_01334">
    <property type="entry name" value="Ribosomal_bL25_CTC"/>
    <property type="match status" value="1"/>
</dbReference>
<dbReference type="NCBIfam" id="TIGR00731">
    <property type="entry name" value="bL25_bact_ctc"/>
    <property type="match status" value="1"/>
</dbReference>
<dbReference type="InterPro" id="IPR020057">
    <property type="entry name" value="Ribosomal_bL25_b-dom"/>
</dbReference>
<keyword evidence="1 5" id="KW-0699">rRNA-binding</keyword>
<dbReference type="PANTHER" id="PTHR33284">
    <property type="entry name" value="RIBOSOMAL PROTEIN L25/GLN-TRNA SYNTHETASE, ANTI-CODON-BINDING DOMAIN-CONTAINING PROTEIN"/>
    <property type="match status" value="1"/>
</dbReference>
<evidence type="ECO:0000313" key="9">
    <source>
        <dbReference type="Proteomes" id="UP000616779"/>
    </source>
</evidence>
<evidence type="ECO:0000313" key="8">
    <source>
        <dbReference type="EMBL" id="NOU73794.1"/>
    </source>
</evidence>
<dbReference type="Pfam" id="PF14693">
    <property type="entry name" value="Ribosomal_TL5_C"/>
    <property type="match status" value="1"/>
</dbReference>
<comment type="similarity">
    <text evidence="5">Belongs to the bacterial ribosomal protein bL25 family. CTC subfamily.</text>
</comment>
<feature type="domain" description="Large ribosomal subunit protein bL25 beta" evidence="7">
    <location>
        <begin position="113"/>
        <end position="192"/>
    </location>
</feature>
<dbReference type="PANTHER" id="PTHR33284:SF1">
    <property type="entry name" value="RIBOSOMAL PROTEIN L25_GLN-TRNA SYNTHETASE, ANTI-CODON-BINDING DOMAIN-CONTAINING PROTEIN"/>
    <property type="match status" value="1"/>
</dbReference>
<gene>
    <name evidence="5" type="primary">rplY</name>
    <name evidence="5" type="synonym">ctc</name>
    <name evidence="8" type="ORF">GC098_20715</name>
</gene>
<dbReference type="InterPro" id="IPR029751">
    <property type="entry name" value="Ribosomal_L25_dom"/>
</dbReference>
<dbReference type="Gene3D" id="2.170.120.20">
    <property type="entry name" value="Ribosomal protein L25, beta domain"/>
    <property type="match status" value="1"/>
</dbReference>
<evidence type="ECO:0000256" key="1">
    <source>
        <dbReference type="ARBA" id="ARBA00022730"/>
    </source>
</evidence>
<protein>
    <recommendedName>
        <fullName evidence="5">Large ribosomal subunit protein bL25</fullName>
    </recommendedName>
    <alternativeName>
        <fullName evidence="5">General stress protein CTC</fullName>
    </alternativeName>
</protein>
<keyword evidence="9" id="KW-1185">Reference proteome</keyword>
<dbReference type="InterPro" id="IPR001021">
    <property type="entry name" value="Ribosomal_bL25_long"/>
</dbReference>
<evidence type="ECO:0000256" key="4">
    <source>
        <dbReference type="ARBA" id="ARBA00023274"/>
    </source>
</evidence>
<dbReference type="Pfam" id="PF01386">
    <property type="entry name" value="Ribosomal_L25p"/>
    <property type="match status" value="1"/>
</dbReference>
<dbReference type="SUPFAM" id="SSF50715">
    <property type="entry name" value="Ribosomal protein L25-like"/>
    <property type="match status" value="1"/>
</dbReference>
<evidence type="ECO:0000256" key="2">
    <source>
        <dbReference type="ARBA" id="ARBA00022884"/>
    </source>
</evidence>
<comment type="caution">
    <text evidence="8">The sequence shown here is derived from an EMBL/GenBank/DDBJ whole genome shotgun (WGS) entry which is preliminary data.</text>
</comment>
<keyword evidence="2 5" id="KW-0694">RNA-binding</keyword>
<keyword evidence="4 5" id="KW-0687">Ribonucleoprotein</keyword>
<dbReference type="InterPro" id="IPR011035">
    <property type="entry name" value="Ribosomal_bL25/Gln-tRNA_synth"/>
</dbReference>
<dbReference type="Proteomes" id="UP000616779">
    <property type="component" value="Unassembled WGS sequence"/>
</dbReference>
<evidence type="ECO:0000256" key="3">
    <source>
        <dbReference type="ARBA" id="ARBA00022980"/>
    </source>
</evidence>
<evidence type="ECO:0000259" key="6">
    <source>
        <dbReference type="Pfam" id="PF01386"/>
    </source>
</evidence>
<accession>A0ABX1XZY1</accession>
<dbReference type="InterPro" id="IPR020056">
    <property type="entry name" value="Rbsml_bL25/Gln-tRNA_synth_N"/>
</dbReference>
<comment type="function">
    <text evidence="5">This is one of the proteins that binds to the 5S RNA in the ribosome where it forms part of the central protuberance.</text>
</comment>
<dbReference type="CDD" id="cd00495">
    <property type="entry name" value="Ribosomal_L25_TL5_CTC"/>
    <property type="match status" value="1"/>
</dbReference>
<evidence type="ECO:0000256" key="5">
    <source>
        <dbReference type="HAMAP-Rule" id="MF_01334"/>
    </source>
</evidence>